<sequence length="111" mass="12519">MNKSNIFVHIELSKLVACLTTNVLLSKDYLKSQAGYFNIIPAKYFSDALCPEWEKIIALIKQKGPKLDENGKVVINSVINTINQMSSQECVAVAMRIINLGEKVRLEFEFP</sequence>
<dbReference type="OrthoDB" id="960235at2"/>
<proteinExistence type="predicted"/>
<dbReference type="EMBL" id="SZVO01000008">
    <property type="protein sequence ID" value="TKT90735.1"/>
    <property type="molecule type" value="Genomic_DNA"/>
</dbReference>
<name>A0A4U6D321_9BACT</name>
<organism evidence="1 2">
    <name type="scientific">Dyadobacter frigoris</name>
    <dbReference type="NCBI Taxonomy" id="2576211"/>
    <lineage>
        <taxon>Bacteria</taxon>
        <taxon>Pseudomonadati</taxon>
        <taxon>Bacteroidota</taxon>
        <taxon>Cytophagia</taxon>
        <taxon>Cytophagales</taxon>
        <taxon>Spirosomataceae</taxon>
        <taxon>Dyadobacter</taxon>
    </lineage>
</organism>
<dbReference type="RefSeq" id="WP_137341279.1">
    <property type="nucleotide sequence ID" value="NZ_BSQH01000003.1"/>
</dbReference>
<protein>
    <submittedName>
        <fullName evidence="1">Uncharacterized protein</fullName>
    </submittedName>
</protein>
<evidence type="ECO:0000313" key="1">
    <source>
        <dbReference type="EMBL" id="TKT90735.1"/>
    </source>
</evidence>
<accession>A0A4U6D321</accession>
<comment type="caution">
    <text evidence="1">The sequence shown here is derived from an EMBL/GenBank/DDBJ whole genome shotgun (WGS) entry which is preliminary data.</text>
</comment>
<keyword evidence="2" id="KW-1185">Reference proteome</keyword>
<gene>
    <name evidence="1" type="ORF">FDK13_17345</name>
</gene>
<reference evidence="1 2" key="1">
    <citation type="submission" date="2019-05" db="EMBL/GenBank/DDBJ databases">
        <title>Dyadobacter AR-3-8 sp. nov., isolated from arctic soil.</title>
        <authorList>
            <person name="Chaudhary D.K."/>
        </authorList>
    </citation>
    <scope>NUCLEOTIDE SEQUENCE [LARGE SCALE GENOMIC DNA]</scope>
    <source>
        <strain evidence="1 2">AR-3-8</strain>
    </source>
</reference>
<dbReference type="AlphaFoldDB" id="A0A4U6D321"/>
<evidence type="ECO:0000313" key="2">
    <source>
        <dbReference type="Proteomes" id="UP000304900"/>
    </source>
</evidence>
<dbReference type="Proteomes" id="UP000304900">
    <property type="component" value="Unassembled WGS sequence"/>
</dbReference>